<feature type="domain" description="2Fe-2S ferredoxin-type" evidence="6">
    <location>
        <begin position="9"/>
        <end position="92"/>
    </location>
</feature>
<dbReference type="Pfam" id="PF01799">
    <property type="entry name" value="Fer2_2"/>
    <property type="match status" value="1"/>
</dbReference>
<dbReference type="InterPro" id="IPR036683">
    <property type="entry name" value="CO_DH_flav_C_dom_sf"/>
</dbReference>
<dbReference type="InterPro" id="IPR001041">
    <property type="entry name" value="2Fe-2S_ferredoxin-type"/>
</dbReference>
<comment type="caution">
    <text evidence="8">The sequence shown here is derived from an EMBL/GenBank/DDBJ whole genome shotgun (WGS) entry which is preliminary data.</text>
</comment>
<dbReference type="Gene3D" id="3.30.465.10">
    <property type="match status" value="1"/>
</dbReference>
<keyword evidence="9" id="KW-1185">Reference proteome</keyword>
<organism evidence="8 9">
    <name type="scientific">Zhihengliuella halotolerans</name>
    <dbReference type="NCBI Taxonomy" id="370736"/>
    <lineage>
        <taxon>Bacteria</taxon>
        <taxon>Bacillati</taxon>
        <taxon>Actinomycetota</taxon>
        <taxon>Actinomycetes</taxon>
        <taxon>Micrococcales</taxon>
        <taxon>Micrococcaceae</taxon>
        <taxon>Zhihengliuella</taxon>
    </lineage>
</organism>
<dbReference type="SUPFAM" id="SSF55447">
    <property type="entry name" value="CO dehydrogenase flavoprotein C-terminal domain-like"/>
    <property type="match status" value="1"/>
</dbReference>
<dbReference type="AlphaFoldDB" id="A0A4Q8AIQ7"/>
<sequence length="499" mass="52370">MTAQTTQESRCRITVNGTAREFDGPTHTNALDFLRGEGLIGAKEGCAEGECGACAILVARADGDGTRWTALNACLLPAAALDGQEIVTSEGLGEPGDLHPVQDQMARLGGSQCGYCTPGFVCSMAAEYYRPERAEAAHAANTDDDGDHHCGPNGFDVHSLSGNLCRCTGYRPIRDAAFALGTPDTDDGLAARRAAPAPAPAFTDLAGADTPTGETGRYRRPASLADALRILGEEPEALVVAGGTDWGVEVNIKGARARSVVAIDRLAELRRIEIADGFIELGAACTLSELERELAGRVPLLGKLFPQFASRLIRNGATIGGNLGTSSPIGDTPPALLALDAELVLTSLEGRRTVPLGEYFTGYRQTVRAPGELITSILIPTPLAPMTSFQKIAKRRFDDISSVAIGYAVAVDDGVITRARIGLGGVAATPLRAVATEAALEGRPWSLETVRAAAEVMAGEGTPMDDHRASAKYRTAMLASSLERFYAEQLTLAGHGRGE</sequence>
<dbReference type="PIRSF" id="PIRSF036557">
    <property type="entry name" value="XdhA_RC"/>
    <property type="match status" value="1"/>
</dbReference>
<evidence type="ECO:0000259" key="7">
    <source>
        <dbReference type="PROSITE" id="PS51387"/>
    </source>
</evidence>
<dbReference type="InterPro" id="IPR005107">
    <property type="entry name" value="CO_DH_flav_C"/>
</dbReference>
<dbReference type="Gene3D" id="3.30.390.50">
    <property type="entry name" value="CO dehydrogenase flavoprotein, C-terminal domain"/>
    <property type="match status" value="1"/>
</dbReference>
<accession>A0A4Q8AIQ7</accession>
<dbReference type="RefSeq" id="WP_130451972.1">
    <property type="nucleotide sequence ID" value="NZ_SHLA01000001.1"/>
</dbReference>
<dbReference type="CDD" id="cd00207">
    <property type="entry name" value="fer2"/>
    <property type="match status" value="1"/>
</dbReference>
<name>A0A4Q8AIQ7_9MICC</name>
<evidence type="ECO:0000313" key="8">
    <source>
        <dbReference type="EMBL" id="RZU63639.1"/>
    </source>
</evidence>
<keyword evidence="1" id="KW-0285">Flavoprotein</keyword>
<evidence type="ECO:0000256" key="4">
    <source>
        <dbReference type="ARBA" id="ARBA00023002"/>
    </source>
</evidence>
<dbReference type="InterPro" id="IPR036318">
    <property type="entry name" value="FAD-bd_PCMH-like_sf"/>
</dbReference>
<dbReference type="InterPro" id="IPR036884">
    <property type="entry name" value="2Fe-2S-bd_dom_sf"/>
</dbReference>
<dbReference type="Pfam" id="PF03450">
    <property type="entry name" value="CO_deh_flav_C"/>
    <property type="match status" value="1"/>
</dbReference>
<keyword evidence="4" id="KW-0560">Oxidoreductase</keyword>
<reference evidence="8 9" key="1">
    <citation type="submission" date="2019-02" db="EMBL/GenBank/DDBJ databases">
        <title>Sequencing the genomes of 1000 actinobacteria strains.</title>
        <authorList>
            <person name="Klenk H.-P."/>
        </authorList>
    </citation>
    <scope>NUCLEOTIDE SEQUENCE [LARGE SCALE GENOMIC DNA]</scope>
    <source>
        <strain evidence="8 9">DSM 17364</strain>
    </source>
</reference>
<dbReference type="InterPro" id="IPR016169">
    <property type="entry name" value="FAD-bd_PCMH_sub2"/>
</dbReference>
<dbReference type="SUPFAM" id="SSF47741">
    <property type="entry name" value="CO dehydrogenase ISP C-domain like"/>
    <property type="match status" value="1"/>
</dbReference>
<dbReference type="PANTHER" id="PTHR42659">
    <property type="entry name" value="XANTHINE DEHYDROGENASE SUBUNIT C-RELATED"/>
    <property type="match status" value="1"/>
</dbReference>
<dbReference type="Proteomes" id="UP000292685">
    <property type="component" value="Unassembled WGS sequence"/>
</dbReference>
<dbReference type="GO" id="GO:0016491">
    <property type="term" value="F:oxidoreductase activity"/>
    <property type="evidence" value="ECO:0007669"/>
    <property type="project" value="UniProtKB-KW"/>
</dbReference>
<dbReference type="Gene3D" id="3.10.20.30">
    <property type="match status" value="1"/>
</dbReference>
<dbReference type="InterPro" id="IPR002888">
    <property type="entry name" value="2Fe-2S-bd"/>
</dbReference>
<evidence type="ECO:0000259" key="6">
    <source>
        <dbReference type="PROSITE" id="PS51085"/>
    </source>
</evidence>
<evidence type="ECO:0000313" key="9">
    <source>
        <dbReference type="Proteomes" id="UP000292685"/>
    </source>
</evidence>
<feature type="domain" description="FAD-binding PCMH-type" evidence="7">
    <location>
        <begin position="211"/>
        <end position="384"/>
    </location>
</feature>
<dbReference type="GO" id="GO:0051537">
    <property type="term" value="F:2 iron, 2 sulfur cluster binding"/>
    <property type="evidence" value="ECO:0007669"/>
    <property type="project" value="InterPro"/>
</dbReference>
<dbReference type="InterPro" id="IPR036010">
    <property type="entry name" value="2Fe-2S_ferredoxin-like_sf"/>
</dbReference>
<dbReference type="InterPro" id="IPR016167">
    <property type="entry name" value="FAD-bd_PCMH_sub1"/>
</dbReference>
<evidence type="ECO:0000256" key="5">
    <source>
        <dbReference type="ARBA" id="ARBA00023004"/>
    </source>
</evidence>
<dbReference type="InterPro" id="IPR006058">
    <property type="entry name" value="2Fe2S_fd_BS"/>
</dbReference>
<dbReference type="InterPro" id="IPR012675">
    <property type="entry name" value="Beta-grasp_dom_sf"/>
</dbReference>
<proteinExistence type="predicted"/>
<dbReference type="Gene3D" id="1.10.150.120">
    <property type="entry name" value="[2Fe-2S]-binding domain"/>
    <property type="match status" value="1"/>
</dbReference>
<dbReference type="InterPro" id="IPR002346">
    <property type="entry name" value="Mopterin_DH_FAD-bd"/>
</dbReference>
<dbReference type="OrthoDB" id="9758509at2"/>
<keyword evidence="3" id="KW-0274">FAD</keyword>
<dbReference type="Pfam" id="PF00111">
    <property type="entry name" value="Fer2"/>
    <property type="match status" value="1"/>
</dbReference>
<evidence type="ECO:0000256" key="2">
    <source>
        <dbReference type="ARBA" id="ARBA00022723"/>
    </source>
</evidence>
<dbReference type="SUPFAM" id="SSF54292">
    <property type="entry name" value="2Fe-2S ferredoxin-like"/>
    <property type="match status" value="1"/>
</dbReference>
<evidence type="ECO:0000256" key="1">
    <source>
        <dbReference type="ARBA" id="ARBA00022630"/>
    </source>
</evidence>
<gene>
    <name evidence="8" type="ORF">EV380_3263</name>
</gene>
<dbReference type="GO" id="GO:0046872">
    <property type="term" value="F:metal ion binding"/>
    <property type="evidence" value="ECO:0007669"/>
    <property type="project" value="UniProtKB-KW"/>
</dbReference>
<dbReference type="PROSITE" id="PS51085">
    <property type="entry name" value="2FE2S_FER_2"/>
    <property type="match status" value="1"/>
</dbReference>
<dbReference type="Pfam" id="PF00941">
    <property type="entry name" value="FAD_binding_5"/>
    <property type="match status" value="1"/>
</dbReference>
<keyword evidence="2" id="KW-0479">Metal-binding</keyword>
<dbReference type="GO" id="GO:0071949">
    <property type="term" value="F:FAD binding"/>
    <property type="evidence" value="ECO:0007669"/>
    <property type="project" value="InterPro"/>
</dbReference>
<dbReference type="SUPFAM" id="SSF56176">
    <property type="entry name" value="FAD-binding/transporter-associated domain-like"/>
    <property type="match status" value="1"/>
</dbReference>
<dbReference type="InterPro" id="IPR051312">
    <property type="entry name" value="Diverse_Substr_Oxidored"/>
</dbReference>
<protein>
    <submittedName>
        <fullName evidence="8">Xanthine dehydrogenase small subunit</fullName>
    </submittedName>
</protein>
<dbReference type="SMART" id="SM01092">
    <property type="entry name" value="CO_deh_flav_C"/>
    <property type="match status" value="1"/>
</dbReference>
<keyword evidence="5" id="KW-0408">Iron</keyword>
<dbReference type="InterPro" id="IPR012175">
    <property type="entry name" value="Xanth_DH_ssu_bac"/>
</dbReference>
<dbReference type="PROSITE" id="PS00197">
    <property type="entry name" value="2FE2S_FER_1"/>
    <property type="match status" value="1"/>
</dbReference>
<dbReference type="PROSITE" id="PS51387">
    <property type="entry name" value="FAD_PCMH"/>
    <property type="match status" value="1"/>
</dbReference>
<dbReference type="InterPro" id="IPR016166">
    <property type="entry name" value="FAD-bd_PCMH"/>
</dbReference>
<dbReference type="EMBL" id="SHLA01000001">
    <property type="protein sequence ID" value="RZU63639.1"/>
    <property type="molecule type" value="Genomic_DNA"/>
</dbReference>
<dbReference type="PANTHER" id="PTHR42659:SF2">
    <property type="entry name" value="XANTHINE DEHYDROGENASE SUBUNIT C-RELATED"/>
    <property type="match status" value="1"/>
</dbReference>
<dbReference type="Gene3D" id="3.30.43.10">
    <property type="entry name" value="Uridine Diphospho-n-acetylenolpyruvylglucosamine Reductase, domain 2"/>
    <property type="match status" value="1"/>
</dbReference>
<evidence type="ECO:0000256" key="3">
    <source>
        <dbReference type="ARBA" id="ARBA00022827"/>
    </source>
</evidence>